<reference evidence="2" key="1">
    <citation type="journal article" date="2011" name="Genome Biol.">
        <title>The draft genome of the carcinogenic human liver fluke Clonorchis sinensis.</title>
        <authorList>
            <person name="Wang X."/>
            <person name="Chen W."/>
            <person name="Huang Y."/>
            <person name="Sun J."/>
            <person name="Men J."/>
            <person name="Liu H."/>
            <person name="Luo F."/>
            <person name="Guo L."/>
            <person name="Lv X."/>
            <person name="Deng C."/>
            <person name="Zhou C."/>
            <person name="Fan Y."/>
            <person name="Li X."/>
            <person name="Huang L."/>
            <person name="Hu Y."/>
            <person name="Liang C."/>
            <person name="Hu X."/>
            <person name="Xu J."/>
            <person name="Yu X."/>
        </authorList>
    </citation>
    <scope>NUCLEOTIDE SEQUENCE [LARGE SCALE GENOMIC DNA]</scope>
    <source>
        <strain evidence="2">Henan</strain>
    </source>
</reference>
<protein>
    <submittedName>
        <fullName evidence="2">Uncharacterized protein</fullName>
    </submittedName>
</protein>
<keyword evidence="3" id="KW-1185">Reference proteome</keyword>
<reference key="2">
    <citation type="submission" date="2011-10" db="EMBL/GenBank/DDBJ databases">
        <title>The genome and transcriptome sequence of Clonorchis sinensis provide insights into the carcinogenic liver fluke.</title>
        <authorList>
            <person name="Wang X."/>
            <person name="Huang Y."/>
            <person name="Chen W."/>
            <person name="Liu H."/>
            <person name="Guo L."/>
            <person name="Chen Y."/>
            <person name="Luo F."/>
            <person name="Zhou W."/>
            <person name="Sun J."/>
            <person name="Mao Q."/>
            <person name="Liang P."/>
            <person name="Zhou C."/>
            <person name="Tian Y."/>
            <person name="Men J."/>
            <person name="Lv X."/>
            <person name="Huang L."/>
            <person name="Zhou J."/>
            <person name="Hu Y."/>
            <person name="Li R."/>
            <person name="Zhang F."/>
            <person name="Lei H."/>
            <person name="Li X."/>
            <person name="Hu X."/>
            <person name="Liang C."/>
            <person name="Xu J."/>
            <person name="Wu Z."/>
            <person name="Yu X."/>
        </authorList>
    </citation>
    <scope>NUCLEOTIDE SEQUENCE</scope>
    <source>
        <strain>Henan</strain>
    </source>
</reference>
<gene>
    <name evidence="2" type="ORF">CLF_102591</name>
</gene>
<evidence type="ECO:0000313" key="2">
    <source>
        <dbReference type="EMBL" id="GAA49151.1"/>
    </source>
</evidence>
<evidence type="ECO:0000313" key="3">
    <source>
        <dbReference type="Proteomes" id="UP000008909"/>
    </source>
</evidence>
<organism evidence="2 3">
    <name type="scientific">Clonorchis sinensis</name>
    <name type="common">Chinese liver fluke</name>
    <dbReference type="NCBI Taxonomy" id="79923"/>
    <lineage>
        <taxon>Eukaryota</taxon>
        <taxon>Metazoa</taxon>
        <taxon>Spiralia</taxon>
        <taxon>Lophotrochozoa</taxon>
        <taxon>Platyhelminthes</taxon>
        <taxon>Trematoda</taxon>
        <taxon>Digenea</taxon>
        <taxon>Opisthorchiida</taxon>
        <taxon>Opisthorchiata</taxon>
        <taxon>Opisthorchiidae</taxon>
        <taxon>Clonorchis</taxon>
    </lineage>
</organism>
<name>G7Y866_CLOSI</name>
<dbReference type="EMBL" id="DF142934">
    <property type="protein sequence ID" value="GAA49151.1"/>
    <property type="molecule type" value="Genomic_DNA"/>
</dbReference>
<feature type="compositionally biased region" description="Basic and acidic residues" evidence="1">
    <location>
        <begin position="225"/>
        <end position="240"/>
    </location>
</feature>
<sequence length="256" mass="28569">MLQFLDSPVTDVTLRRMGWGVQFFGQRDSFQAGRGNKVERSRYGIAGFIGPFGDPVVVDHRPASDTLRKPPKRVMDKLGLEPRRATAIFEQLIVHGRILLRQGSKCATGGLQSVVEDTAPQPRWRSRDTDLASVCSATGQILPVTAGVQQIAYQIKPIVVMVDLARCEVMLFRLVLKRRKGVFAPWSAKRASYAVDLDRSTEYQHSVSRKSVCVRVFGSKEGLPESIKRQPLNDKNRSDPENFVESVDPACQSMNP</sequence>
<feature type="region of interest" description="Disordered" evidence="1">
    <location>
        <begin position="225"/>
        <end position="256"/>
    </location>
</feature>
<proteinExistence type="predicted"/>
<evidence type="ECO:0000256" key="1">
    <source>
        <dbReference type="SAM" id="MobiDB-lite"/>
    </source>
</evidence>
<accession>G7Y866</accession>
<dbReference type="AlphaFoldDB" id="G7Y866"/>
<dbReference type="Proteomes" id="UP000008909">
    <property type="component" value="Unassembled WGS sequence"/>
</dbReference>